<feature type="transmembrane region" description="Helical" evidence="1">
    <location>
        <begin position="22"/>
        <end position="40"/>
    </location>
</feature>
<evidence type="ECO:0000313" key="3">
    <source>
        <dbReference type="Proteomes" id="UP000318288"/>
    </source>
</evidence>
<gene>
    <name evidence="2" type="ORF">Poly51_63550</name>
</gene>
<keyword evidence="1" id="KW-0472">Membrane</keyword>
<evidence type="ECO:0000313" key="2">
    <source>
        <dbReference type="EMBL" id="TWU42927.1"/>
    </source>
</evidence>
<sequence length="205" mass="22657">MHRIPLAEIDAVNTQPSPWTRFFVSGFLATVLVGACAMLIQGMRVGGIPLPFGIGFLCILGPLASLLLFFTGGNFLMVFTPRATLSIDSDAIRHGDTLKIKWRIRGAAHKVQDLKIFLTGFQKDERAFKVSKDMVERILDLRRTVEIFESSSPVEIRSGSFSWTVPESVPVSTGLAPMAWTLRLQGSIAGWPDVYEEIDVDVFDA</sequence>
<protein>
    <submittedName>
        <fullName evidence="2">Uncharacterized protein</fullName>
    </submittedName>
</protein>
<name>A0A5C6E4K7_9BACT</name>
<evidence type="ECO:0000256" key="1">
    <source>
        <dbReference type="SAM" id="Phobius"/>
    </source>
</evidence>
<organism evidence="2 3">
    <name type="scientific">Rubripirellula tenax</name>
    <dbReference type="NCBI Taxonomy" id="2528015"/>
    <lineage>
        <taxon>Bacteria</taxon>
        <taxon>Pseudomonadati</taxon>
        <taxon>Planctomycetota</taxon>
        <taxon>Planctomycetia</taxon>
        <taxon>Pirellulales</taxon>
        <taxon>Pirellulaceae</taxon>
        <taxon>Rubripirellula</taxon>
    </lineage>
</organism>
<accession>A0A5C6E4K7</accession>
<keyword evidence="3" id="KW-1185">Reference proteome</keyword>
<proteinExistence type="predicted"/>
<dbReference type="AlphaFoldDB" id="A0A5C6E4K7"/>
<dbReference type="Proteomes" id="UP000318288">
    <property type="component" value="Unassembled WGS sequence"/>
</dbReference>
<dbReference type="EMBL" id="SJPW01000024">
    <property type="protein sequence ID" value="TWU42927.1"/>
    <property type="molecule type" value="Genomic_DNA"/>
</dbReference>
<keyword evidence="1" id="KW-0812">Transmembrane</keyword>
<feature type="transmembrane region" description="Helical" evidence="1">
    <location>
        <begin position="52"/>
        <end position="79"/>
    </location>
</feature>
<comment type="caution">
    <text evidence="2">The sequence shown here is derived from an EMBL/GenBank/DDBJ whole genome shotgun (WGS) entry which is preliminary data.</text>
</comment>
<reference evidence="2 3" key="1">
    <citation type="submission" date="2019-02" db="EMBL/GenBank/DDBJ databases">
        <title>Deep-cultivation of Planctomycetes and their phenomic and genomic characterization uncovers novel biology.</title>
        <authorList>
            <person name="Wiegand S."/>
            <person name="Jogler M."/>
            <person name="Boedeker C."/>
            <person name="Pinto D."/>
            <person name="Vollmers J."/>
            <person name="Rivas-Marin E."/>
            <person name="Kohn T."/>
            <person name="Peeters S.H."/>
            <person name="Heuer A."/>
            <person name="Rast P."/>
            <person name="Oberbeckmann S."/>
            <person name="Bunk B."/>
            <person name="Jeske O."/>
            <person name="Meyerdierks A."/>
            <person name="Storesund J.E."/>
            <person name="Kallscheuer N."/>
            <person name="Luecker S."/>
            <person name="Lage O.M."/>
            <person name="Pohl T."/>
            <person name="Merkel B.J."/>
            <person name="Hornburger P."/>
            <person name="Mueller R.-W."/>
            <person name="Bruemmer F."/>
            <person name="Labrenz M."/>
            <person name="Spormann A.M."/>
            <person name="Op Den Camp H."/>
            <person name="Overmann J."/>
            <person name="Amann R."/>
            <person name="Jetten M.S.M."/>
            <person name="Mascher T."/>
            <person name="Medema M.H."/>
            <person name="Devos D.P."/>
            <person name="Kaster A.-K."/>
            <person name="Ovreas L."/>
            <person name="Rohde M."/>
            <person name="Galperin M.Y."/>
            <person name="Jogler C."/>
        </authorList>
    </citation>
    <scope>NUCLEOTIDE SEQUENCE [LARGE SCALE GENOMIC DNA]</scope>
    <source>
        <strain evidence="2 3">Poly51</strain>
    </source>
</reference>
<keyword evidence="1" id="KW-1133">Transmembrane helix</keyword>